<dbReference type="GO" id="GO:0009986">
    <property type="term" value="C:cell surface"/>
    <property type="evidence" value="ECO:0007669"/>
    <property type="project" value="TreeGrafter"/>
</dbReference>
<evidence type="ECO:0000256" key="4">
    <source>
        <dbReference type="RuleBase" id="RU361153"/>
    </source>
</evidence>
<dbReference type="PROSITE" id="PS51257">
    <property type="entry name" value="PROKAR_LIPOPROTEIN"/>
    <property type="match status" value="1"/>
</dbReference>
<dbReference type="PROSITE" id="PS00659">
    <property type="entry name" value="GLYCOSYL_HYDROL_F5"/>
    <property type="match status" value="1"/>
</dbReference>
<dbReference type="PANTHER" id="PTHR31297">
    <property type="entry name" value="GLUCAN ENDO-1,6-BETA-GLUCOSIDASE B"/>
    <property type="match status" value="1"/>
</dbReference>
<proteinExistence type="inferred from homology"/>
<keyword evidence="8" id="KW-1185">Reference proteome</keyword>
<comment type="similarity">
    <text evidence="4">Belongs to the glycosyl hydrolase 5 (cellulase A) family.</text>
</comment>
<dbReference type="InterPro" id="IPR018087">
    <property type="entry name" value="Glyco_hydro_5_CS"/>
</dbReference>
<name>A0A517P407_9PLAN</name>
<dbReference type="Pfam" id="PF00150">
    <property type="entry name" value="Cellulase"/>
    <property type="match status" value="1"/>
</dbReference>
<sequence precursor="true">MVRFLLPLALALLTGCSAEAAPPREATPAEVPADTARAHAANRLLARTMNLANALEAPREGEWGYTITAEDLDAIKEAGFTAVRVPVKWSAHAAKEAPYTIDPAFFARIDEVLNQALDRKLAVVLNVHHYEEIHKDPSDAHFDRLTGLWQQIATRYQNRPPALVFELLNEPSYDLSTERWSEKLPEVLAAVRETNPTRAVMIGPGRWNQISELDDLVLPADPDLILTVHCYEPHGFTHQGAHWDPNPPPIGRTFPQAGEEAEIRALFDRCEAYATARNRPVFVGEFGVIRHAPMEERARWTRFMRTEYEQRGWSWGYWGLAAEFPAYDPERGIWLEPIKAALLGD</sequence>
<evidence type="ECO:0000313" key="8">
    <source>
        <dbReference type="Proteomes" id="UP000318741"/>
    </source>
</evidence>
<dbReference type="EC" id="3.2.1.4" evidence="7"/>
<dbReference type="GO" id="GO:0008810">
    <property type="term" value="F:cellulase activity"/>
    <property type="evidence" value="ECO:0007669"/>
    <property type="project" value="UniProtKB-EC"/>
</dbReference>
<feature type="chain" id="PRO_5021787484" evidence="5">
    <location>
        <begin position="21"/>
        <end position="345"/>
    </location>
</feature>
<dbReference type="RefSeq" id="WP_145356678.1">
    <property type="nucleotide sequence ID" value="NZ_CP036265.1"/>
</dbReference>
<protein>
    <submittedName>
        <fullName evidence="7">Endoglucanase H</fullName>
        <ecNumber evidence="7">3.2.1.4</ecNumber>
    </submittedName>
</protein>
<evidence type="ECO:0000259" key="6">
    <source>
        <dbReference type="Pfam" id="PF00150"/>
    </source>
</evidence>
<keyword evidence="2 4" id="KW-0378">Hydrolase</keyword>
<reference evidence="7 8" key="1">
    <citation type="submission" date="2019-02" db="EMBL/GenBank/DDBJ databases">
        <title>Deep-cultivation of Planctomycetes and their phenomic and genomic characterization uncovers novel biology.</title>
        <authorList>
            <person name="Wiegand S."/>
            <person name="Jogler M."/>
            <person name="Boedeker C."/>
            <person name="Pinto D."/>
            <person name="Vollmers J."/>
            <person name="Rivas-Marin E."/>
            <person name="Kohn T."/>
            <person name="Peeters S.H."/>
            <person name="Heuer A."/>
            <person name="Rast P."/>
            <person name="Oberbeckmann S."/>
            <person name="Bunk B."/>
            <person name="Jeske O."/>
            <person name="Meyerdierks A."/>
            <person name="Storesund J.E."/>
            <person name="Kallscheuer N."/>
            <person name="Luecker S."/>
            <person name="Lage O.M."/>
            <person name="Pohl T."/>
            <person name="Merkel B.J."/>
            <person name="Hornburger P."/>
            <person name="Mueller R.-W."/>
            <person name="Bruemmer F."/>
            <person name="Labrenz M."/>
            <person name="Spormann A.M."/>
            <person name="Op den Camp H."/>
            <person name="Overmann J."/>
            <person name="Amann R."/>
            <person name="Jetten M.S.M."/>
            <person name="Mascher T."/>
            <person name="Medema M.H."/>
            <person name="Devos D.P."/>
            <person name="Kaster A.-K."/>
            <person name="Ovreas L."/>
            <person name="Rohde M."/>
            <person name="Galperin M.Y."/>
            <person name="Jogler C."/>
        </authorList>
    </citation>
    <scope>NUCLEOTIDE SEQUENCE [LARGE SCALE GENOMIC DNA]</scope>
    <source>
        <strain evidence="7 8">CA12</strain>
    </source>
</reference>
<accession>A0A517P407</accession>
<keyword evidence="3 4" id="KW-0326">Glycosidase</keyword>
<dbReference type="AlphaFoldDB" id="A0A517P407"/>
<dbReference type="GO" id="GO:0008422">
    <property type="term" value="F:beta-glucosidase activity"/>
    <property type="evidence" value="ECO:0007669"/>
    <property type="project" value="TreeGrafter"/>
</dbReference>
<dbReference type="Gene3D" id="3.20.20.80">
    <property type="entry name" value="Glycosidases"/>
    <property type="match status" value="1"/>
</dbReference>
<dbReference type="SUPFAM" id="SSF51445">
    <property type="entry name" value="(Trans)glycosidases"/>
    <property type="match status" value="1"/>
</dbReference>
<dbReference type="OrthoDB" id="9800955at2"/>
<dbReference type="EMBL" id="CP036265">
    <property type="protein sequence ID" value="QDT14073.1"/>
    <property type="molecule type" value="Genomic_DNA"/>
</dbReference>
<evidence type="ECO:0000313" key="7">
    <source>
        <dbReference type="EMBL" id="QDT14073.1"/>
    </source>
</evidence>
<dbReference type="InterPro" id="IPR017853">
    <property type="entry name" value="GH"/>
</dbReference>
<feature type="signal peptide" evidence="5">
    <location>
        <begin position="1"/>
        <end position="20"/>
    </location>
</feature>
<dbReference type="GO" id="GO:0009251">
    <property type="term" value="P:glucan catabolic process"/>
    <property type="evidence" value="ECO:0007669"/>
    <property type="project" value="TreeGrafter"/>
</dbReference>
<dbReference type="Proteomes" id="UP000318741">
    <property type="component" value="Chromosome"/>
</dbReference>
<organism evidence="7 8">
    <name type="scientific">Alienimonas californiensis</name>
    <dbReference type="NCBI Taxonomy" id="2527989"/>
    <lineage>
        <taxon>Bacteria</taxon>
        <taxon>Pseudomonadati</taxon>
        <taxon>Planctomycetota</taxon>
        <taxon>Planctomycetia</taxon>
        <taxon>Planctomycetales</taxon>
        <taxon>Planctomycetaceae</taxon>
        <taxon>Alienimonas</taxon>
    </lineage>
</organism>
<feature type="domain" description="Glycoside hydrolase family 5" evidence="6">
    <location>
        <begin position="62"/>
        <end position="319"/>
    </location>
</feature>
<dbReference type="InterPro" id="IPR050386">
    <property type="entry name" value="Glycosyl_hydrolase_5"/>
</dbReference>
<dbReference type="InterPro" id="IPR001547">
    <property type="entry name" value="Glyco_hydro_5"/>
</dbReference>
<evidence type="ECO:0000256" key="5">
    <source>
        <dbReference type="SAM" id="SignalP"/>
    </source>
</evidence>
<dbReference type="KEGG" id="acaf:CA12_01410"/>
<keyword evidence="1 5" id="KW-0732">Signal</keyword>
<dbReference type="GO" id="GO:0005576">
    <property type="term" value="C:extracellular region"/>
    <property type="evidence" value="ECO:0007669"/>
    <property type="project" value="TreeGrafter"/>
</dbReference>
<evidence type="ECO:0000256" key="3">
    <source>
        <dbReference type="ARBA" id="ARBA00023295"/>
    </source>
</evidence>
<evidence type="ECO:0000256" key="2">
    <source>
        <dbReference type="ARBA" id="ARBA00022801"/>
    </source>
</evidence>
<gene>
    <name evidence="7" type="primary">celH</name>
    <name evidence="7" type="ORF">CA12_01410</name>
</gene>
<dbReference type="PANTHER" id="PTHR31297:SF17">
    <property type="entry name" value="ENDOGLUCANASE"/>
    <property type="match status" value="1"/>
</dbReference>
<evidence type="ECO:0000256" key="1">
    <source>
        <dbReference type="ARBA" id="ARBA00022729"/>
    </source>
</evidence>